<feature type="transmembrane region" description="Helical" evidence="5">
    <location>
        <begin position="179"/>
        <end position="202"/>
    </location>
</feature>
<evidence type="ECO:0000256" key="4">
    <source>
        <dbReference type="SAM" id="MobiDB-lite"/>
    </source>
</evidence>
<keyword evidence="1" id="KW-0479">Metal-binding</keyword>
<dbReference type="OrthoDB" id="3711631at2"/>
<organism evidence="6 7">
    <name type="scientific">Raineyella antarctica</name>
    <dbReference type="NCBI Taxonomy" id="1577474"/>
    <lineage>
        <taxon>Bacteria</taxon>
        <taxon>Bacillati</taxon>
        <taxon>Actinomycetota</taxon>
        <taxon>Actinomycetes</taxon>
        <taxon>Propionibacteriales</taxon>
        <taxon>Propionibacteriaceae</taxon>
        <taxon>Raineyella</taxon>
    </lineage>
</organism>
<feature type="transmembrane region" description="Helical" evidence="5">
    <location>
        <begin position="121"/>
        <end position="142"/>
    </location>
</feature>
<dbReference type="RefSeq" id="WP_092611215.1">
    <property type="nucleotide sequence ID" value="NZ_FMYF01000007.1"/>
</dbReference>
<feature type="region of interest" description="Disordered" evidence="4">
    <location>
        <begin position="1"/>
        <end position="22"/>
    </location>
</feature>
<keyword evidence="2" id="KW-0560">Oxidoreductase</keyword>
<reference evidence="6 7" key="1">
    <citation type="submission" date="2016-06" db="EMBL/GenBank/DDBJ databases">
        <authorList>
            <person name="Olsen C.W."/>
            <person name="Carey S."/>
            <person name="Hinshaw L."/>
            <person name="Karasin A.I."/>
        </authorList>
    </citation>
    <scope>NUCLEOTIDE SEQUENCE [LARGE SCALE GENOMIC DNA]</scope>
    <source>
        <strain evidence="6 7">LZ-22</strain>
    </source>
</reference>
<dbReference type="GO" id="GO:0046872">
    <property type="term" value="F:metal ion binding"/>
    <property type="evidence" value="ECO:0007669"/>
    <property type="project" value="UniProtKB-KW"/>
</dbReference>
<dbReference type="InterPro" id="IPR050450">
    <property type="entry name" value="COX15/CtaA_HemeA_synthase"/>
</dbReference>
<dbReference type="PANTHER" id="PTHR35457:SF1">
    <property type="entry name" value="HEME A SYNTHASE"/>
    <property type="match status" value="1"/>
</dbReference>
<dbReference type="PANTHER" id="PTHR35457">
    <property type="entry name" value="HEME A SYNTHASE"/>
    <property type="match status" value="1"/>
</dbReference>
<evidence type="ECO:0000313" key="6">
    <source>
        <dbReference type="EMBL" id="SDB90153.1"/>
    </source>
</evidence>
<keyword evidence="3" id="KW-0408">Iron</keyword>
<proteinExistence type="predicted"/>
<keyword evidence="5" id="KW-1133">Transmembrane helix</keyword>
<feature type="transmembrane region" description="Helical" evidence="5">
    <location>
        <begin position="79"/>
        <end position="100"/>
    </location>
</feature>
<gene>
    <name evidence="6" type="ORF">GA0111570_10779</name>
</gene>
<evidence type="ECO:0000256" key="5">
    <source>
        <dbReference type="SAM" id="Phobius"/>
    </source>
</evidence>
<dbReference type="GO" id="GO:0016491">
    <property type="term" value="F:oxidoreductase activity"/>
    <property type="evidence" value="ECO:0007669"/>
    <property type="project" value="UniProtKB-KW"/>
</dbReference>
<dbReference type="AlphaFoldDB" id="A0A1G6H7M8"/>
<sequence>MNDNPTPGSPTTGTGSTGTVTTGSATTTTYRAAAIITFAAVALGSLVCATDSSAACPNWPGCYVGQVLPGGGINPLIEFVHRVIAVSTGPLLLAAALLGLRLRHRTPGGRRIDPVVQVLPWIALAGALAAGIFGMMTIKWGLSKSQGAADLGGSLIAMVAMTTAAVARARTPRRTSLTVTGQFAWGAVALLWLVHVTGVFAAGKGSLTRCVSCPVWQVVDIDGPVWLQATRMVLAAVAIVMVAAAIVTGIRTEGIRWYAAVAAVLLVVELSIGLVIRQGGTTYPLSSVYAVSMVGLLWTTTLIAARSTFVRMPTADVAASPARDEQGARSL</sequence>
<evidence type="ECO:0000313" key="7">
    <source>
        <dbReference type="Proteomes" id="UP000199086"/>
    </source>
</evidence>
<accession>A0A1G6H7M8</accession>
<feature type="transmembrane region" description="Helical" evidence="5">
    <location>
        <begin position="288"/>
        <end position="305"/>
    </location>
</feature>
<keyword evidence="5" id="KW-0472">Membrane</keyword>
<dbReference type="EMBL" id="FMYF01000007">
    <property type="protein sequence ID" value="SDB90153.1"/>
    <property type="molecule type" value="Genomic_DNA"/>
</dbReference>
<feature type="transmembrane region" description="Helical" evidence="5">
    <location>
        <begin position="232"/>
        <end position="250"/>
    </location>
</feature>
<feature type="transmembrane region" description="Helical" evidence="5">
    <location>
        <begin position="257"/>
        <end position="276"/>
    </location>
</feature>
<evidence type="ECO:0000256" key="1">
    <source>
        <dbReference type="ARBA" id="ARBA00022723"/>
    </source>
</evidence>
<dbReference type="STRING" id="1577474.GA0111570_10779"/>
<dbReference type="Proteomes" id="UP000199086">
    <property type="component" value="Unassembled WGS sequence"/>
</dbReference>
<protein>
    <submittedName>
        <fullName evidence="6">Cytochrome c oxidase assembly protein subunit 15</fullName>
    </submittedName>
</protein>
<evidence type="ECO:0000256" key="3">
    <source>
        <dbReference type="ARBA" id="ARBA00023004"/>
    </source>
</evidence>
<name>A0A1G6H7M8_9ACTN</name>
<keyword evidence="5" id="KW-0812">Transmembrane</keyword>
<feature type="transmembrane region" description="Helical" evidence="5">
    <location>
        <begin position="148"/>
        <end position="167"/>
    </location>
</feature>
<keyword evidence="7" id="KW-1185">Reference proteome</keyword>
<evidence type="ECO:0000256" key="2">
    <source>
        <dbReference type="ARBA" id="ARBA00023002"/>
    </source>
</evidence>